<name>A0A6M3KTI6_9ZZZZ</name>
<protein>
    <submittedName>
        <fullName evidence="2">Uncharacterized protein</fullName>
    </submittedName>
</protein>
<feature type="compositionally biased region" description="Basic and acidic residues" evidence="1">
    <location>
        <begin position="67"/>
        <end position="76"/>
    </location>
</feature>
<sequence>MITTTVKVMVVWPRSFGEAHATISELDKASAALRSLSDPGYDRLPVIELAIKTYLNARKALASSSEHTYKGGERVQFDQFNSTGESLDHPRSVTPTSQTKPLTPDDDPF</sequence>
<proteinExistence type="predicted"/>
<reference evidence="2" key="1">
    <citation type="submission" date="2020-03" db="EMBL/GenBank/DDBJ databases">
        <title>The deep terrestrial virosphere.</title>
        <authorList>
            <person name="Holmfeldt K."/>
            <person name="Nilsson E."/>
            <person name="Simone D."/>
            <person name="Lopez-Fernandez M."/>
            <person name="Wu X."/>
            <person name="de Brujin I."/>
            <person name="Lundin D."/>
            <person name="Andersson A."/>
            <person name="Bertilsson S."/>
            <person name="Dopson M."/>
        </authorList>
    </citation>
    <scope>NUCLEOTIDE SEQUENCE</scope>
    <source>
        <strain evidence="2">MM415B02339</strain>
    </source>
</reference>
<evidence type="ECO:0000313" key="2">
    <source>
        <dbReference type="EMBL" id="QJA84871.1"/>
    </source>
</evidence>
<organism evidence="2">
    <name type="scientific">viral metagenome</name>
    <dbReference type="NCBI Taxonomy" id="1070528"/>
    <lineage>
        <taxon>unclassified sequences</taxon>
        <taxon>metagenomes</taxon>
        <taxon>organismal metagenomes</taxon>
    </lineage>
</organism>
<gene>
    <name evidence="2" type="ORF">MM415B02339_0013</name>
</gene>
<feature type="region of interest" description="Disordered" evidence="1">
    <location>
        <begin position="64"/>
        <end position="109"/>
    </location>
</feature>
<evidence type="ECO:0000256" key="1">
    <source>
        <dbReference type="SAM" id="MobiDB-lite"/>
    </source>
</evidence>
<dbReference type="EMBL" id="MT142538">
    <property type="protein sequence ID" value="QJA84871.1"/>
    <property type="molecule type" value="Genomic_DNA"/>
</dbReference>
<dbReference type="AlphaFoldDB" id="A0A6M3KTI6"/>
<accession>A0A6M3KTI6</accession>